<protein>
    <recommendedName>
        <fullName evidence="10">HSF-type DNA-binding domain-containing protein</fullName>
    </recommendedName>
</protein>
<name>A0A8H7VP74_9FUNG</name>
<gene>
    <name evidence="11" type="ORF">INT45_013255</name>
</gene>
<evidence type="ECO:0000256" key="7">
    <source>
        <dbReference type="RuleBase" id="RU004020"/>
    </source>
</evidence>
<feature type="region of interest" description="Disordered" evidence="9">
    <location>
        <begin position="95"/>
        <end position="136"/>
    </location>
</feature>
<feature type="non-terminal residue" evidence="11">
    <location>
        <position position="1"/>
    </location>
</feature>
<evidence type="ECO:0000256" key="9">
    <source>
        <dbReference type="SAM" id="MobiDB-lite"/>
    </source>
</evidence>
<accession>A0A8H7VP74</accession>
<dbReference type="FunFam" id="1.10.10.10:FF:000027">
    <property type="entry name" value="Heat shock transcription factor 1"/>
    <property type="match status" value="1"/>
</dbReference>
<evidence type="ECO:0000256" key="8">
    <source>
        <dbReference type="SAM" id="Coils"/>
    </source>
</evidence>
<comment type="subcellular location">
    <subcellularLocation>
        <location evidence="1">Nucleus</location>
    </subcellularLocation>
</comment>
<dbReference type="GO" id="GO:0005634">
    <property type="term" value="C:nucleus"/>
    <property type="evidence" value="ECO:0007669"/>
    <property type="project" value="UniProtKB-SubCell"/>
</dbReference>
<evidence type="ECO:0000256" key="2">
    <source>
        <dbReference type="ARBA" id="ARBA00006403"/>
    </source>
</evidence>
<dbReference type="PANTHER" id="PTHR10015">
    <property type="entry name" value="HEAT SHOCK TRANSCRIPTION FACTOR"/>
    <property type="match status" value="1"/>
</dbReference>
<evidence type="ECO:0000256" key="6">
    <source>
        <dbReference type="ARBA" id="ARBA00023242"/>
    </source>
</evidence>
<sequence>MVNDPSTNELIRWSNDGTSFIVTRPTELAKRILPQYFKHDHFSSFVRQLNTYGFHKVPQLQQGVLRPDHNAGMDVIEFANPRFRRDQPDLLLLVQRKRSSKSKSKQKAKKTSSTVAAKSSAALSSSPLASPASSFLSPSTTNITTPAASTPVTPTTPLFSSTNTIASSPTLSASSVSLPPTPILAPSIPMSSTSSVFPHSPLLHNQQQQQQEQKPNFSDADVQKMMDEMTAIKSHQTTISNELKQMQGDNQVLWQEILTARERNHQHQDTINKILRFLASVYTSNSNGTSTPALSNSSSQAGGHSLGDKKQHLMLGVEQQDHLQATLLSPLTAATSPCPSTVSPLLSASASPVFDLNDLVEVPQTIDQDQLQSSLSHLTQMSQHDVFWNPTTGTSTATTLLPEMTSQIQTLGNAASSMNQNIDQLDNNVEALAKQLGIQPHHHHPHPQQEQQGGIPSIPI</sequence>
<evidence type="ECO:0000256" key="3">
    <source>
        <dbReference type="ARBA" id="ARBA00023015"/>
    </source>
</evidence>
<evidence type="ECO:0000313" key="11">
    <source>
        <dbReference type="EMBL" id="KAG2221919.1"/>
    </source>
</evidence>
<evidence type="ECO:0000256" key="1">
    <source>
        <dbReference type="ARBA" id="ARBA00004123"/>
    </source>
</evidence>
<dbReference type="SUPFAM" id="SSF46785">
    <property type="entry name" value="Winged helix' DNA-binding domain"/>
    <property type="match status" value="1"/>
</dbReference>
<dbReference type="SMART" id="SM00415">
    <property type="entry name" value="HSF"/>
    <property type="match status" value="1"/>
</dbReference>
<proteinExistence type="inferred from homology"/>
<dbReference type="GO" id="GO:0043565">
    <property type="term" value="F:sequence-specific DNA binding"/>
    <property type="evidence" value="ECO:0007669"/>
    <property type="project" value="InterPro"/>
</dbReference>
<keyword evidence="4" id="KW-0238">DNA-binding</keyword>
<dbReference type="Pfam" id="PF00447">
    <property type="entry name" value="HSF_DNA-bind"/>
    <property type="match status" value="1"/>
</dbReference>
<dbReference type="AlphaFoldDB" id="A0A8H7VP74"/>
<evidence type="ECO:0000259" key="10">
    <source>
        <dbReference type="SMART" id="SM00415"/>
    </source>
</evidence>
<dbReference type="InterPro" id="IPR036390">
    <property type="entry name" value="WH_DNA-bd_sf"/>
</dbReference>
<feature type="region of interest" description="Disordered" evidence="9">
    <location>
        <begin position="190"/>
        <end position="216"/>
    </location>
</feature>
<feature type="compositionally biased region" description="Polar residues" evidence="9">
    <location>
        <begin position="286"/>
        <end position="302"/>
    </location>
</feature>
<keyword evidence="6" id="KW-0539">Nucleus</keyword>
<dbReference type="OrthoDB" id="60033at2759"/>
<dbReference type="Gene3D" id="1.10.10.10">
    <property type="entry name" value="Winged helix-like DNA-binding domain superfamily/Winged helix DNA-binding domain"/>
    <property type="match status" value="1"/>
</dbReference>
<evidence type="ECO:0000256" key="4">
    <source>
        <dbReference type="ARBA" id="ARBA00023125"/>
    </source>
</evidence>
<feature type="coiled-coil region" evidence="8">
    <location>
        <begin position="408"/>
        <end position="435"/>
    </location>
</feature>
<dbReference type="GO" id="GO:0003700">
    <property type="term" value="F:DNA-binding transcription factor activity"/>
    <property type="evidence" value="ECO:0007669"/>
    <property type="project" value="InterPro"/>
</dbReference>
<dbReference type="InterPro" id="IPR036388">
    <property type="entry name" value="WH-like_DNA-bd_sf"/>
</dbReference>
<organism evidence="11 12">
    <name type="scientific">Circinella minor</name>
    <dbReference type="NCBI Taxonomy" id="1195481"/>
    <lineage>
        <taxon>Eukaryota</taxon>
        <taxon>Fungi</taxon>
        <taxon>Fungi incertae sedis</taxon>
        <taxon>Mucoromycota</taxon>
        <taxon>Mucoromycotina</taxon>
        <taxon>Mucoromycetes</taxon>
        <taxon>Mucorales</taxon>
        <taxon>Lichtheimiaceae</taxon>
        <taxon>Circinella</taxon>
    </lineage>
</organism>
<dbReference type="PRINTS" id="PR00056">
    <property type="entry name" value="HSFDOMAIN"/>
</dbReference>
<feature type="domain" description="HSF-type DNA-binding" evidence="10">
    <location>
        <begin position="1"/>
        <end position="97"/>
    </location>
</feature>
<reference evidence="11 12" key="1">
    <citation type="submission" date="2020-12" db="EMBL/GenBank/DDBJ databases">
        <title>Metabolic potential, ecology and presence of endohyphal bacteria is reflected in genomic diversity of Mucoromycotina.</title>
        <authorList>
            <person name="Muszewska A."/>
            <person name="Okrasinska A."/>
            <person name="Steczkiewicz K."/>
            <person name="Drgas O."/>
            <person name="Orlowska M."/>
            <person name="Perlinska-Lenart U."/>
            <person name="Aleksandrzak-Piekarczyk T."/>
            <person name="Szatraj K."/>
            <person name="Zielenkiewicz U."/>
            <person name="Pilsyk S."/>
            <person name="Malc E."/>
            <person name="Mieczkowski P."/>
            <person name="Kruszewska J.S."/>
            <person name="Biernat P."/>
            <person name="Pawlowska J."/>
        </authorList>
    </citation>
    <scope>NUCLEOTIDE SEQUENCE [LARGE SCALE GENOMIC DNA]</scope>
    <source>
        <strain evidence="11 12">CBS 142.35</strain>
    </source>
</reference>
<feature type="region of interest" description="Disordered" evidence="9">
    <location>
        <begin position="286"/>
        <end position="307"/>
    </location>
</feature>
<evidence type="ECO:0000256" key="5">
    <source>
        <dbReference type="ARBA" id="ARBA00023163"/>
    </source>
</evidence>
<comment type="similarity">
    <text evidence="2 7">Belongs to the HSF family.</text>
</comment>
<dbReference type="PANTHER" id="PTHR10015:SF427">
    <property type="entry name" value="HEAT SHOCK FACTOR PROTEIN"/>
    <property type="match status" value="1"/>
</dbReference>
<feature type="compositionally biased region" description="Basic residues" evidence="9">
    <location>
        <begin position="95"/>
        <end position="110"/>
    </location>
</feature>
<dbReference type="InterPro" id="IPR000232">
    <property type="entry name" value="HSF_DNA-bd"/>
</dbReference>
<dbReference type="EMBL" id="JAEPRB010000096">
    <property type="protein sequence ID" value="KAG2221919.1"/>
    <property type="molecule type" value="Genomic_DNA"/>
</dbReference>
<feature type="compositionally biased region" description="Low complexity" evidence="9">
    <location>
        <begin position="111"/>
        <end position="136"/>
    </location>
</feature>
<keyword evidence="5" id="KW-0804">Transcription</keyword>
<comment type="caution">
    <text evidence="11">The sequence shown here is derived from an EMBL/GenBank/DDBJ whole genome shotgun (WGS) entry which is preliminary data.</text>
</comment>
<keyword evidence="8" id="KW-0175">Coiled coil</keyword>
<feature type="region of interest" description="Disordered" evidence="9">
    <location>
        <begin position="440"/>
        <end position="460"/>
    </location>
</feature>
<evidence type="ECO:0000313" key="12">
    <source>
        <dbReference type="Proteomes" id="UP000646827"/>
    </source>
</evidence>
<keyword evidence="12" id="KW-1185">Reference proteome</keyword>
<dbReference type="Proteomes" id="UP000646827">
    <property type="component" value="Unassembled WGS sequence"/>
</dbReference>
<keyword evidence="3" id="KW-0805">Transcription regulation</keyword>